<keyword evidence="2" id="KW-1185">Reference proteome</keyword>
<dbReference type="RefSeq" id="WP_152947237.1">
    <property type="nucleotide sequence ID" value="NZ_WHYR01000029.1"/>
</dbReference>
<proteinExistence type="predicted"/>
<sequence>MVTMLDGVRRVVAASRHKMLDLVADIEEPLIRQMGRDWENAGGYQALARAINQLVQEGLLRPVKAAGENGRRPPLALRYRRLSPSLEDYSWAVQEMLTTYQSGMSLAYFLDHPQEYVPVRQILKSIDSYLVEKAGCPPLVWDTVNERSFWLTGDEKFLASTSGKQLLKRLKLTLEDLHCLPAPEPFFYWSTGLPARDGNVFCLVVENKDTFFSFKTLLAAGKLVTVPAVHFLIYGEGKKILHSWPFIFECVASNIQPTFFYFGDLDPQGVAICAGLMAAVAGGQEGARPFPVLPAEPLYLQLLETGRSRPLTSDQSRVNPQEMQSFFQCCSPDLGERIQRLWEDGLVVPQEALAASILAARGEVCLWPACRR</sequence>
<organism evidence="1 2">
    <name type="scientific">Desulfofundulus thermobenzoicus</name>
    <dbReference type="NCBI Taxonomy" id="29376"/>
    <lineage>
        <taxon>Bacteria</taxon>
        <taxon>Bacillati</taxon>
        <taxon>Bacillota</taxon>
        <taxon>Clostridia</taxon>
        <taxon>Eubacteriales</taxon>
        <taxon>Peptococcaceae</taxon>
        <taxon>Desulfofundulus</taxon>
    </lineage>
</organism>
<comment type="caution">
    <text evidence="1">The sequence shown here is derived from an EMBL/GenBank/DDBJ whole genome shotgun (WGS) entry which is preliminary data.</text>
</comment>
<gene>
    <name evidence="1" type="ORF">GFC01_11170</name>
</gene>
<evidence type="ECO:0008006" key="3">
    <source>
        <dbReference type="Google" id="ProtNLM"/>
    </source>
</evidence>
<reference evidence="1 2" key="1">
    <citation type="submission" date="2019-10" db="EMBL/GenBank/DDBJ databases">
        <title>Comparative genomics of sulfur disproportionating microorganisms.</title>
        <authorList>
            <person name="Ward L.M."/>
            <person name="Bertran E."/>
            <person name="Johnston D."/>
        </authorList>
    </citation>
    <scope>NUCLEOTIDE SEQUENCE [LARGE SCALE GENOMIC DNA]</scope>
    <source>
        <strain evidence="1 2">DSM 14055</strain>
    </source>
</reference>
<evidence type="ECO:0000313" key="1">
    <source>
        <dbReference type="EMBL" id="MQL52812.1"/>
    </source>
</evidence>
<evidence type="ECO:0000313" key="2">
    <source>
        <dbReference type="Proteomes" id="UP000441717"/>
    </source>
</evidence>
<protein>
    <recommendedName>
        <fullName evidence="3">Wadjet protein JetD C-terminal domain-containing protein</fullName>
    </recommendedName>
</protein>
<name>A0A6N7IRY8_9FIRM</name>
<dbReference type="OrthoDB" id="9809365at2"/>
<dbReference type="AlphaFoldDB" id="A0A6N7IRY8"/>
<accession>A0A6N7IRY8</accession>
<dbReference type="Proteomes" id="UP000441717">
    <property type="component" value="Unassembled WGS sequence"/>
</dbReference>
<dbReference type="EMBL" id="WHYR01000029">
    <property type="protein sequence ID" value="MQL52812.1"/>
    <property type="molecule type" value="Genomic_DNA"/>
</dbReference>